<dbReference type="Proteomes" id="UP000800036">
    <property type="component" value="Unassembled WGS sequence"/>
</dbReference>
<sequence>MAAAVLARYTYTYYAVRRIPTPIPTPTTPNPPCTHPFPATRIVWASPTRGLPIKPTTILCIDDGPVTTCVKPTPTTVEDLDHGHYYGSSPRLALYYLQPTRGVDRRVYYASYGRFPLLTTFTLLRLPTDA</sequence>
<proteinExistence type="predicted"/>
<dbReference type="AlphaFoldDB" id="A0A6A5UJM2"/>
<keyword evidence="2" id="KW-1185">Reference proteome</keyword>
<gene>
    <name evidence="1" type="ORF">BU23DRAFT_630997</name>
</gene>
<evidence type="ECO:0000313" key="1">
    <source>
        <dbReference type="EMBL" id="KAF1964540.1"/>
    </source>
</evidence>
<evidence type="ECO:0000313" key="2">
    <source>
        <dbReference type="Proteomes" id="UP000800036"/>
    </source>
</evidence>
<reference evidence="1" key="1">
    <citation type="journal article" date="2020" name="Stud. Mycol.">
        <title>101 Dothideomycetes genomes: a test case for predicting lifestyles and emergence of pathogens.</title>
        <authorList>
            <person name="Haridas S."/>
            <person name="Albert R."/>
            <person name="Binder M."/>
            <person name="Bloem J."/>
            <person name="Labutti K."/>
            <person name="Salamov A."/>
            <person name="Andreopoulos B."/>
            <person name="Baker S."/>
            <person name="Barry K."/>
            <person name="Bills G."/>
            <person name="Bluhm B."/>
            <person name="Cannon C."/>
            <person name="Castanera R."/>
            <person name="Culley D."/>
            <person name="Daum C."/>
            <person name="Ezra D."/>
            <person name="Gonzalez J."/>
            <person name="Henrissat B."/>
            <person name="Kuo A."/>
            <person name="Liang C."/>
            <person name="Lipzen A."/>
            <person name="Lutzoni F."/>
            <person name="Magnuson J."/>
            <person name="Mondo S."/>
            <person name="Nolan M."/>
            <person name="Ohm R."/>
            <person name="Pangilinan J."/>
            <person name="Park H.-J."/>
            <person name="Ramirez L."/>
            <person name="Alfaro M."/>
            <person name="Sun H."/>
            <person name="Tritt A."/>
            <person name="Yoshinaga Y."/>
            <person name="Zwiers L.-H."/>
            <person name="Turgeon B."/>
            <person name="Goodwin S."/>
            <person name="Spatafora J."/>
            <person name="Crous P."/>
            <person name="Grigoriev I."/>
        </authorList>
    </citation>
    <scope>NUCLEOTIDE SEQUENCE</scope>
    <source>
        <strain evidence="1">CBS 107.79</strain>
    </source>
</reference>
<organism evidence="1 2">
    <name type="scientific">Bimuria novae-zelandiae CBS 107.79</name>
    <dbReference type="NCBI Taxonomy" id="1447943"/>
    <lineage>
        <taxon>Eukaryota</taxon>
        <taxon>Fungi</taxon>
        <taxon>Dikarya</taxon>
        <taxon>Ascomycota</taxon>
        <taxon>Pezizomycotina</taxon>
        <taxon>Dothideomycetes</taxon>
        <taxon>Pleosporomycetidae</taxon>
        <taxon>Pleosporales</taxon>
        <taxon>Massarineae</taxon>
        <taxon>Didymosphaeriaceae</taxon>
        <taxon>Bimuria</taxon>
    </lineage>
</organism>
<protein>
    <submittedName>
        <fullName evidence="1">Uncharacterized protein</fullName>
    </submittedName>
</protein>
<accession>A0A6A5UJM2</accession>
<name>A0A6A5UJM2_9PLEO</name>
<dbReference type="EMBL" id="ML976783">
    <property type="protein sequence ID" value="KAF1964540.1"/>
    <property type="molecule type" value="Genomic_DNA"/>
</dbReference>